<gene>
    <name evidence="1" type="ORF">L1987_73046</name>
</gene>
<proteinExistence type="predicted"/>
<dbReference type="EMBL" id="CM042041">
    <property type="protein sequence ID" value="KAI3714444.1"/>
    <property type="molecule type" value="Genomic_DNA"/>
</dbReference>
<protein>
    <submittedName>
        <fullName evidence="1">Uncharacterized protein</fullName>
    </submittedName>
</protein>
<comment type="caution">
    <text evidence="1">The sequence shown here is derived from an EMBL/GenBank/DDBJ whole genome shotgun (WGS) entry which is preliminary data.</text>
</comment>
<sequence>MHSKLLLIYSSTGLKSRGVPGGRLAKQCFPGKDGIRVGTPCTHNTLSWRGGRGSSTLEVFIGVAVTPRPAWEGKGMGRDMSYLIRVRGEWTGTLNTHPTYRKRVVRPGMTGGTGGLQTGLSKINGDGFCLIMISGWVRVWFGTSYTLCTPLAREVRSWYCLNPRSREGWGENGGFLREYSGGLDWTSSVGIWVHGTANPQQRGEDILDQQGELVNWVPIPQGWENGKNRKEERGLGLGRRFELKKCGYNEPTNQGTNQGTEMGQSYKNTYLGKCTVGILLHIQGNLSNYSIKGRIMLLDKKSQELQIKTALASETTAIGDPRKGGDSSVALGLNPSEEGATDDGFTCRSPVGHATVKDTEMEGLKHLSSPANTQVTVNDYGMFSPRKDSNDIQSIIWDSNKGHYNLSGRIHGNDSVTKEFDLNTQRDPHQLANSVWNSLVSCLESIAEKIKKSNEMIGGKTQQPLSSKIATPSKSIDIDSANRFSVLDIPNSIKLNKLIEVQDDLYLPDQSLENGDQFLPPRPSLMCQPTGQKLTTDHPDIEEKEEKDYGISNAQKMAITSRLCGPSRAVRAADMDNWDQGEHEFFEDQVKSLGLDYDYCIEDVESDDENGTAQFFAAQMKVGMPKVPLPTPTQSS</sequence>
<reference evidence="2" key="1">
    <citation type="journal article" date="2022" name="Mol. Ecol. Resour.">
        <title>The genomes of chicory, endive, great burdock and yacon provide insights into Asteraceae palaeo-polyploidization history and plant inulin production.</title>
        <authorList>
            <person name="Fan W."/>
            <person name="Wang S."/>
            <person name="Wang H."/>
            <person name="Wang A."/>
            <person name="Jiang F."/>
            <person name="Liu H."/>
            <person name="Zhao H."/>
            <person name="Xu D."/>
            <person name="Zhang Y."/>
        </authorList>
    </citation>
    <scope>NUCLEOTIDE SEQUENCE [LARGE SCALE GENOMIC DNA]</scope>
    <source>
        <strain evidence="2">cv. Yunnan</strain>
    </source>
</reference>
<dbReference type="Proteomes" id="UP001056120">
    <property type="component" value="Linkage Group LG24"/>
</dbReference>
<reference evidence="1 2" key="2">
    <citation type="journal article" date="2022" name="Mol. Ecol. Resour.">
        <title>The genomes of chicory, endive, great burdock and yacon provide insights into Asteraceae paleo-polyploidization history and plant inulin production.</title>
        <authorList>
            <person name="Fan W."/>
            <person name="Wang S."/>
            <person name="Wang H."/>
            <person name="Wang A."/>
            <person name="Jiang F."/>
            <person name="Liu H."/>
            <person name="Zhao H."/>
            <person name="Xu D."/>
            <person name="Zhang Y."/>
        </authorList>
    </citation>
    <scope>NUCLEOTIDE SEQUENCE [LARGE SCALE GENOMIC DNA]</scope>
    <source>
        <strain evidence="2">cv. Yunnan</strain>
        <tissue evidence="1">Leaves</tissue>
    </source>
</reference>
<evidence type="ECO:0000313" key="2">
    <source>
        <dbReference type="Proteomes" id="UP001056120"/>
    </source>
</evidence>
<organism evidence="1 2">
    <name type="scientific">Smallanthus sonchifolius</name>
    <dbReference type="NCBI Taxonomy" id="185202"/>
    <lineage>
        <taxon>Eukaryota</taxon>
        <taxon>Viridiplantae</taxon>
        <taxon>Streptophyta</taxon>
        <taxon>Embryophyta</taxon>
        <taxon>Tracheophyta</taxon>
        <taxon>Spermatophyta</taxon>
        <taxon>Magnoliopsida</taxon>
        <taxon>eudicotyledons</taxon>
        <taxon>Gunneridae</taxon>
        <taxon>Pentapetalae</taxon>
        <taxon>asterids</taxon>
        <taxon>campanulids</taxon>
        <taxon>Asterales</taxon>
        <taxon>Asteraceae</taxon>
        <taxon>Asteroideae</taxon>
        <taxon>Heliantheae alliance</taxon>
        <taxon>Millerieae</taxon>
        <taxon>Smallanthus</taxon>
    </lineage>
</organism>
<evidence type="ECO:0000313" key="1">
    <source>
        <dbReference type="EMBL" id="KAI3714444.1"/>
    </source>
</evidence>
<name>A0ACB9AXR7_9ASTR</name>
<accession>A0ACB9AXR7</accession>
<keyword evidence="2" id="KW-1185">Reference proteome</keyword>